<evidence type="ECO:0000256" key="1">
    <source>
        <dbReference type="ARBA" id="ARBA00004141"/>
    </source>
</evidence>
<feature type="transmembrane region" description="Helical" evidence="5">
    <location>
        <begin position="354"/>
        <end position="373"/>
    </location>
</feature>
<dbReference type="EMBL" id="JAEHSL010000027">
    <property type="protein sequence ID" value="MBI6183088.1"/>
    <property type="molecule type" value="Genomic_DNA"/>
</dbReference>
<feature type="transmembrane region" description="Helical" evidence="5">
    <location>
        <begin position="319"/>
        <end position="342"/>
    </location>
</feature>
<feature type="domain" description="O-antigen ligase-related" evidence="6">
    <location>
        <begin position="186"/>
        <end position="335"/>
    </location>
</feature>
<feature type="transmembrane region" description="Helical" evidence="5">
    <location>
        <begin position="53"/>
        <end position="74"/>
    </location>
</feature>
<dbReference type="Pfam" id="PF04932">
    <property type="entry name" value="Wzy_C"/>
    <property type="match status" value="1"/>
</dbReference>
<feature type="transmembrane region" description="Helical" evidence="5">
    <location>
        <begin position="379"/>
        <end position="396"/>
    </location>
</feature>
<evidence type="ECO:0000256" key="4">
    <source>
        <dbReference type="ARBA" id="ARBA00023136"/>
    </source>
</evidence>
<evidence type="ECO:0000313" key="8">
    <source>
        <dbReference type="Proteomes" id="UP000639004"/>
    </source>
</evidence>
<dbReference type="PANTHER" id="PTHR37422:SF13">
    <property type="entry name" value="LIPOPOLYSACCHARIDE BIOSYNTHESIS PROTEIN PA4999-RELATED"/>
    <property type="match status" value="1"/>
</dbReference>
<gene>
    <name evidence="7" type="ORF">JEQ07_22160</name>
</gene>
<dbReference type="InterPro" id="IPR007016">
    <property type="entry name" value="O-antigen_ligase-rel_domated"/>
</dbReference>
<evidence type="ECO:0000256" key="2">
    <source>
        <dbReference type="ARBA" id="ARBA00022692"/>
    </source>
</evidence>
<evidence type="ECO:0000259" key="6">
    <source>
        <dbReference type="Pfam" id="PF04932"/>
    </source>
</evidence>
<keyword evidence="2 5" id="KW-0812">Transmembrane</keyword>
<comment type="subcellular location">
    <subcellularLocation>
        <location evidence="1">Membrane</location>
        <topology evidence="1">Multi-pass membrane protein</topology>
    </subcellularLocation>
</comment>
<dbReference type="InterPro" id="IPR051533">
    <property type="entry name" value="WaaL-like"/>
</dbReference>
<evidence type="ECO:0000256" key="5">
    <source>
        <dbReference type="SAM" id="Phobius"/>
    </source>
</evidence>
<evidence type="ECO:0000313" key="7">
    <source>
        <dbReference type="EMBL" id="MBI6183088.1"/>
    </source>
</evidence>
<feature type="transmembrane region" description="Helical" evidence="5">
    <location>
        <begin position="118"/>
        <end position="137"/>
    </location>
</feature>
<feature type="transmembrane region" description="Helical" evidence="5">
    <location>
        <begin position="20"/>
        <end position="46"/>
    </location>
</feature>
<feature type="transmembrane region" description="Helical" evidence="5">
    <location>
        <begin position="94"/>
        <end position="111"/>
    </location>
</feature>
<dbReference type="GO" id="GO:0016874">
    <property type="term" value="F:ligase activity"/>
    <property type="evidence" value="ECO:0007669"/>
    <property type="project" value="UniProtKB-KW"/>
</dbReference>
<feature type="transmembrane region" description="Helical" evidence="5">
    <location>
        <begin position="149"/>
        <end position="168"/>
    </location>
</feature>
<sequence length="413" mass="45465">MVYSSLLTQPQQRLFAFTAFLLGASLPTSNPLMNIALGLALVCLLWRRDTRQIGALASHPLVWLPALMFALLALSLLTHTHDYGPKMVGKYQKLLYVLPLALFFLADRRLLTHFVSGFVWANALILAISLAGGLNHVTLGGLNPDNPTVFKLQITQNVFMAFAALIWLSRTFEYRGLLRWGYAGLVLLATVNVLLMVQGRTGYVALAAGMGTWLLLTLRRKQLITVLACGTLAIAMLVMTPNRAMERLTLGVQQIQGCVLASAESAYRACDNSMGQRTAFARKAIHLIKRAPLLGNGAGSFWYGNADTDYGVHNPHNEYLLQTVQTGLLGLMVFLTWMWGCYRAGWQLPTHCRTLFVAVLSSYMACHLFNSFLLDSSEGHLFVIIAALLAGFTIGTPQSENRYGLHHPSKGHG</sequence>
<proteinExistence type="predicted"/>
<keyword evidence="8" id="KW-1185">Reference proteome</keyword>
<keyword evidence="3 5" id="KW-1133">Transmembrane helix</keyword>
<organism evidence="7 8">
    <name type="scientific">Serratia proteamaculans</name>
    <dbReference type="NCBI Taxonomy" id="28151"/>
    <lineage>
        <taxon>Bacteria</taxon>
        <taxon>Pseudomonadati</taxon>
        <taxon>Pseudomonadota</taxon>
        <taxon>Gammaproteobacteria</taxon>
        <taxon>Enterobacterales</taxon>
        <taxon>Yersiniaceae</taxon>
        <taxon>Serratia</taxon>
    </lineage>
</organism>
<reference evidence="7 8" key="1">
    <citation type="submission" date="2020-12" db="EMBL/GenBank/DDBJ databases">
        <title>Enhanced detection system for hospital associated transmission using whole genome sequencing surveillance.</title>
        <authorList>
            <person name="Harrison L.H."/>
            <person name="Van Tyne D."/>
            <person name="Marsh J.W."/>
            <person name="Griffith M.P."/>
            <person name="Snyder D.J."/>
            <person name="Cooper V.S."/>
            <person name="Mustapha M."/>
        </authorList>
    </citation>
    <scope>NUCLEOTIDE SEQUENCE [LARGE SCALE GENOMIC DNA]</scope>
    <source>
        <strain evidence="7 8">SER00238</strain>
    </source>
</reference>
<evidence type="ECO:0000256" key="3">
    <source>
        <dbReference type="ARBA" id="ARBA00022989"/>
    </source>
</evidence>
<keyword evidence="4 5" id="KW-0472">Membrane</keyword>
<comment type="caution">
    <text evidence="7">The sequence shown here is derived from an EMBL/GenBank/DDBJ whole genome shotgun (WGS) entry which is preliminary data.</text>
</comment>
<dbReference type="PANTHER" id="PTHR37422">
    <property type="entry name" value="TEICHURONIC ACID BIOSYNTHESIS PROTEIN TUAE"/>
    <property type="match status" value="1"/>
</dbReference>
<keyword evidence="7" id="KW-0436">Ligase</keyword>
<protein>
    <submittedName>
        <fullName evidence="7">O-antigen ligase family protein</fullName>
    </submittedName>
</protein>
<accession>A0ABS0U053</accession>
<feature type="transmembrane region" description="Helical" evidence="5">
    <location>
        <begin position="180"/>
        <end position="197"/>
    </location>
</feature>
<feature type="transmembrane region" description="Helical" evidence="5">
    <location>
        <begin position="223"/>
        <end position="240"/>
    </location>
</feature>
<feature type="transmembrane region" description="Helical" evidence="5">
    <location>
        <begin position="203"/>
        <end position="218"/>
    </location>
</feature>
<name>A0ABS0U053_SERPR</name>
<dbReference type="Proteomes" id="UP000639004">
    <property type="component" value="Unassembled WGS sequence"/>
</dbReference>